<dbReference type="GeneID" id="27722537"/>
<feature type="domain" description="C2H2-type" evidence="7">
    <location>
        <begin position="271"/>
        <end position="298"/>
    </location>
</feature>
<dbReference type="PANTHER" id="PTHR23235">
    <property type="entry name" value="KRUEPPEL-LIKE TRANSCRIPTION FACTOR"/>
    <property type="match status" value="1"/>
</dbReference>
<dbReference type="SUPFAM" id="SSF57667">
    <property type="entry name" value="beta-beta-alpha zinc fingers"/>
    <property type="match status" value="2"/>
</dbReference>
<dbReference type="AlphaFoldDB" id="A0A084GAU7"/>
<dbReference type="HOGENOM" id="CLU_013258_0_1_1"/>
<dbReference type="Pfam" id="PF00096">
    <property type="entry name" value="zf-C2H2"/>
    <property type="match status" value="2"/>
</dbReference>
<dbReference type="KEGG" id="sapo:SAPIO_CDS3465"/>
<dbReference type="OrthoDB" id="8117402at2759"/>
<keyword evidence="3 5" id="KW-0863">Zinc-finger</keyword>
<keyword evidence="9" id="KW-1185">Reference proteome</keyword>
<dbReference type="PROSITE" id="PS50157">
    <property type="entry name" value="ZINC_FINGER_C2H2_2"/>
    <property type="match status" value="3"/>
</dbReference>
<keyword evidence="2" id="KW-0677">Repeat</keyword>
<proteinExistence type="predicted"/>
<dbReference type="EMBL" id="JOWA01000088">
    <property type="protein sequence ID" value="KEZ44459.1"/>
    <property type="molecule type" value="Genomic_DNA"/>
</dbReference>
<evidence type="ECO:0000313" key="8">
    <source>
        <dbReference type="EMBL" id="KEZ44459.1"/>
    </source>
</evidence>
<dbReference type="GO" id="GO:0008270">
    <property type="term" value="F:zinc ion binding"/>
    <property type="evidence" value="ECO:0007669"/>
    <property type="project" value="UniProtKB-KW"/>
</dbReference>
<feature type="domain" description="C2H2-type" evidence="7">
    <location>
        <begin position="299"/>
        <end position="326"/>
    </location>
</feature>
<feature type="compositionally biased region" description="Low complexity" evidence="6">
    <location>
        <begin position="23"/>
        <end position="32"/>
    </location>
</feature>
<evidence type="ECO:0000313" key="9">
    <source>
        <dbReference type="Proteomes" id="UP000028545"/>
    </source>
</evidence>
<feature type="region of interest" description="Disordered" evidence="6">
    <location>
        <begin position="429"/>
        <end position="510"/>
    </location>
</feature>
<keyword evidence="4" id="KW-0862">Zinc</keyword>
<dbReference type="PANTHER" id="PTHR23235:SF120">
    <property type="entry name" value="KRUPPEL-LIKE FACTOR 15"/>
    <property type="match status" value="1"/>
</dbReference>
<feature type="compositionally biased region" description="Basic and acidic residues" evidence="6">
    <location>
        <begin position="89"/>
        <end position="101"/>
    </location>
</feature>
<evidence type="ECO:0000256" key="1">
    <source>
        <dbReference type="ARBA" id="ARBA00022723"/>
    </source>
</evidence>
<name>A0A084GAU7_PSEDA</name>
<feature type="domain" description="C2H2-type" evidence="7">
    <location>
        <begin position="327"/>
        <end position="357"/>
    </location>
</feature>
<evidence type="ECO:0000256" key="6">
    <source>
        <dbReference type="SAM" id="MobiDB-lite"/>
    </source>
</evidence>
<dbReference type="VEuPathDB" id="FungiDB:SAPIO_CDS3465"/>
<dbReference type="InterPro" id="IPR036236">
    <property type="entry name" value="Znf_C2H2_sf"/>
</dbReference>
<reference evidence="8 9" key="1">
    <citation type="journal article" date="2014" name="Genome Announc.">
        <title>Draft genome sequence of the pathogenic fungus Scedosporium apiospermum.</title>
        <authorList>
            <person name="Vandeputte P."/>
            <person name="Ghamrawi S."/>
            <person name="Rechenmann M."/>
            <person name="Iltis A."/>
            <person name="Giraud S."/>
            <person name="Fleury M."/>
            <person name="Thornton C."/>
            <person name="Delhaes L."/>
            <person name="Meyer W."/>
            <person name="Papon N."/>
            <person name="Bouchara J.P."/>
        </authorList>
    </citation>
    <scope>NUCLEOTIDE SEQUENCE [LARGE SCALE GENOMIC DNA]</scope>
    <source>
        <strain evidence="8 9">IHEM 14462</strain>
    </source>
</reference>
<evidence type="ECO:0000256" key="4">
    <source>
        <dbReference type="ARBA" id="ARBA00022833"/>
    </source>
</evidence>
<sequence length="595" mass="63697">MASDQGPVVTEASLQPSQPPPATATAPAPQSSITDVPEPGANANPLKRSRDDTLPSPTPAVEEPSYKTARFTLRSTSPIQLTAAAAAFEAERRRREEDLGHDQTSAIDPSVHSAIEKLVQNVGILRQGATQPSVPAAPTAVMDPTAKLDTEPITVLEQPPAASELPTSTLNSTSLAAAAASILDATQAGETSIADAQVTESPTPMDIDPKLEEAHVAQQENRAPPTSLSYPGPQPTPTPMPASLSRTLSYPLTTASDQGSPTSPETGTKRHKCPFCDTVFTRHHNLKSHLLTHSQEKPYECEKCKMRFRRLHDLKRHSKLHTGEKPHVCPKCDRKFARGDALARHSKGVGGCAGRRSSMGSFAEDDMANSSLVDGDVSQLSVYTRYATEAAAIEEARRRQSLPVPKAPQATVAAHTSPEAAIMHLRDYQPGPQRASSGLFAPASERNSSPQPLQQPPPQSYVQHESDRRTPPIATTSTGAIAKANSTPDGRYVTSQNGPGTPQSGSARASNGTQAIENANMFAGDVYGLWTYIQSLEERISQMEKTDHEKQVQITTLTNDVAELRRELEARHTADPVVEKQQIGAAGADARSIPI</sequence>
<dbReference type="FunFam" id="3.30.160.60:FF:000446">
    <property type="entry name" value="Zinc finger protein"/>
    <property type="match status" value="1"/>
</dbReference>
<dbReference type="SMART" id="SM00355">
    <property type="entry name" value="ZnF_C2H2"/>
    <property type="match status" value="3"/>
</dbReference>
<feature type="region of interest" description="Disordered" evidence="6">
    <location>
        <begin position="1"/>
        <end position="111"/>
    </location>
</feature>
<dbReference type="RefSeq" id="XP_016644258.1">
    <property type="nucleotide sequence ID" value="XM_016786252.1"/>
</dbReference>
<dbReference type="OMA" id="PDMEERI"/>
<evidence type="ECO:0000256" key="3">
    <source>
        <dbReference type="ARBA" id="ARBA00022771"/>
    </source>
</evidence>
<dbReference type="Proteomes" id="UP000028545">
    <property type="component" value="Unassembled WGS sequence"/>
</dbReference>
<organism evidence="8 9">
    <name type="scientific">Pseudallescheria apiosperma</name>
    <name type="common">Scedosporium apiospermum</name>
    <dbReference type="NCBI Taxonomy" id="563466"/>
    <lineage>
        <taxon>Eukaryota</taxon>
        <taxon>Fungi</taxon>
        <taxon>Dikarya</taxon>
        <taxon>Ascomycota</taxon>
        <taxon>Pezizomycotina</taxon>
        <taxon>Sordariomycetes</taxon>
        <taxon>Hypocreomycetidae</taxon>
        <taxon>Microascales</taxon>
        <taxon>Microascaceae</taxon>
        <taxon>Scedosporium</taxon>
    </lineage>
</organism>
<dbReference type="GO" id="GO:0000978">
    <property type="term" value="F:RNA polymerase II cis-regulatory region sequence-specific DNA binding"/>
    <property type="evidence" value="ECO:0007669"/>
    <property type="project" value="TreeGrafter"/>
</dbReference>
<evidence type="ECO:0000259" key="7">
    <source>
        <dbReference type="PROSITE" id="PS50157"/>
    </source>
</evidence>
<feature type="compositionally biased region" description="Polar residues" evidence="6">
    <location>
        <begin position="218"/>
        <end position="229"/>
    </location>
</feature>
<feature type="region of interest" description="Disordered" evidence="6">
    <location>
        <begin position="215"/>
        <end position="245"/>
    </location>
</feature>
<comment type="caution">
    <text evidence="8">The sequence shown here is derived from an EMBL/GenBank/DDBJ whole genome shotgun (WGS) entry which is preliminary data.</text>
</comment>
<evidence type="ECO:0000256" key="2">
    <source>
        <dbReference type="ARBA" id="ARBA00022737"/>
    </source>
</evidence>
<accession>A0A084GAU7</accession>
<evidence type="ECO:0000256" key="5">
    <source>
        <dbReference type="PROSITE-ProRule" id="PRU00042"/>
    </source>
</evidence>
<dbReference type="InterPro" id="IPR013087">
    <property type="entry name" value="Znf_C2H2_type"/>
</dbReference>
<dbReference type="PROSITE" id="PS00028">
    <property type="entry name" value="ZINC_FINGER_C2H2_1"/>
    <property type="match status" value="2"/>
</dbReference>
<feature type="compositionally biased region" description="Polar residues" evidence="6">
    <location>
        <begin position="473"/>
        <end position="510"/>
    </location>
</feature>
<dbReference type="FunFam" id="3.30.160.60:FF:000072">
    <property type="entry name" value="zinc finger protein 143 isoform X1"/>
    <property type="match status" value="1"/>
</dbReference>
<keyword evidence="1" id="KW-0479">Metal-binding</keyword>
<gene>
    <name evidence="8" type="ORF">SAPIO_CDS3465</name>
</gene>
<dbReference type="Gene3D" id="3.30.160.60">
    <property type="entry name" value="Classic Zinc Finger"/>
    <property type="match status" value="3"/>
</dbReference>
<protein>
    <recommendedName>
        <fullName evidence="7">C2H2-type domain-containing protein</fullName>
    </recommendedName>
</protein>
<dbReference type="GO" id="GO:0000981">
    <property type="term" value="F:DNA-binding transcription factor activity, RNA polymerase II-specific"/>
    <property type="evidence" value="ECO:0007669"/>
    <property type="project" value="UniProtKB-ARBA"/>
</dbReference>